<accession>E6PZR8</accession>
<sequence length="70" mass="8221">MLRFRPHGHGIFRTGKMVFPGLVVALLLNEPIQKDRREHAQATRSYPGIIEDCICVPRWRSGEHNLWQQR</sequence>
<proteinExistence type="predicted"/>
<dbReference type="AlphaFoldDB" id="E6PZR8"/>
<dbReference type="EMBL" id="CABN01000136">
    <property type="protein sequence ID" value="CBI00427.1"/>
    <property type="molecule type" value="Genomic_DNA"/>
</dbReference>
<gene>
    <name evidence="1" type="ORF">CARN3_0017</name>
</gene>
<name>E6PZR8_9ZZZZ</name>
<evidence type="ECO:0000313" key="1">
    <source>
        <dbReference type="EMBL" id="CBI00427.1"/>
    </source>
</evidence>
<reference evidence="1" key="1">
    <citation type="submission" date="2009-10" db="EMBL/GenBank/DDBJ databases">
        <title>Diversity of trophic interactions inside an arsenic-rich microbial ecosystem.</title>
        <authorList>
            <person name="Bertin P.N."/>
            <person name="Heinrich-Salmeron A."/>
            <person name="Pelletier E."/>
            <person name="Goulhen-Chollet F."/>
            <person name="Arsene-Ploetze F."/>
            <person name="Gallien S."/>
            <person name="Calteau A."/>
            <person name="Vallenet D."/>
            <person name="Casiot C."/>
            <person name="Chane-Woon-Ming B."/>
            <person name="Giloteaux L."/>
            <person name="Barakat M."/>
            <person name="Bonnefoy V."/>
            <person name="Bruneel O."/>
            <person name="Chandler M."/>
            <person name="Cleiss J."/>
            <person name="Duran R."/>
            <person name="Elbaz-Poulichet F."/>
            <person name="Fonknechten N."/>
            <person name="Lauga B."/>
            <person name="Mornico D."/>
            <person name="Ortet P."/>
            <person name="Schaeffer C."/>
            <person name="Siguier P."/>
            <person name="Alexander Thil Smith A."/>
            <person name="Van Dorsselaer A."/>
            <person name="Weissenbach J."/>
            <person name="Medigue C."/>
            <person name="Le Paslier D."/>
        </authorList>
    </citation>
    <scope>NUCLEOTIDE SEQUENCE</scope>
</reference>
<comment type="caution">
    <text evidence="1">The sequence shown here is derived from an EMBL/GenBank/DDBJ whole genome shotgun (WGS) entry which is preliminary data.</text>
</comment>
<protein>
    <submittedName>
        <fullName evidence="1">Uncharacterized protein</fullName>
    </submittedName>
</protein>
<organism evidence="1">
    <name type="scientific">mine drainage metagenome</name>
    <dbReference type="NCBI Taxonomy" id="410659"/>
    <lineage>
        <taxon>unclassified sequences</taxon>
        <taxon>metagenomes</taxon>
        <taxon>ecological metagenomes</taxon>
    </lineage>
</organism>